<comment type="caution">
    <text evidence="2">The sequence shown here is derived from an EMBL/GenBank/DDBJ whole genome shotgun (WGS) entry which is preliminary data.</text>
</comment>
<feature type="compositionally biased region" description="Basic and acidic residues" evidence="1">
    <location>
        <begin position="13"/>
        <end position="22"/>
    </location>
</feature>
<accession>A0A662YQ78</accession>
<dbReference type="AlphaFoldDB" id="A0A662YQ78"/>
<dbReference type="EMBL" id="SCEB01000589">
    <property type="protein sequence ID" value="RXM98699.1"/>
    <property type="molecule type" value="Genomic_DNA"/>
</dbReference>
<protein>
    <submittedName>
        <fullName evidence="2">Uncharacterized protein</fullName>
    </submittedName>
</protein>
<evidence type="ECO:0000313" key="2">
    <source>
        <dbReference type="EMBL" id="RXM98699.1"/>
    </source>
</evidence>
<organism evidence="2 3">
    <name type="scientific">Acipenser ruthenus</name>
    <name type="common">Sterlet sturgeon</name>
    <dbReference type="NCBI Taxonomy" id="7906"/>
    <lineage>
        <taxon>Eukaryota</taxon>
        <taxon>Metazoa</taxon>
        <taxon>Chordata</taxon>
        <taxon>Craniata</taxon>
        <taxon>Vertebrata</taxon>
        <taxon>Euteleostomi</taxon>
        <taxon>Actinopterygii</taxon>
        <taxon>Chondrostei</taxon>
        <taxon>Acipenseriformes</taxon>
        <taxon>Acipenseridae</taxon>
        <taxon>Acipenser</taxon>
    </lineage>
</organism>
<feature type="compositionally biased region" description="Polar residues" evidence="1">
    <location>
        <begin position="34"/>
        <end position="46"/>
    </location>
</feature>
<feature type="region of interest" description="Disordered" evidence="1">
    <location>
        <begin position="13"/>
        <end position="47"/>
    </location>
</feature>
<dbReference type="Proteomes" id="UP000289886">
    <property type="component" value="Unassembled WGS sequence"/>
</dbReference>
<proteinExistence type="predicted"/>
<name>A0A662YQ78_ACIRT</name>
<reference evidence="2 3" key="1">
    <citation type="submission" date="2019-01" db="EMBL/GenBank/DDBJ databases">
        <title>Draft Genome and Complete Hox-Cluster Characterization of the Sterlet Sturgeon (Acipenser ruthenus).</title>
        <authorList>
            <person name="Wei Q."/>
        </authorList>
    </citation>
    <scope>NUCLEOTIDE SEQUENCE [LARGE SCALE GENOMIC DNA]</scope>
    <source>
        <strain evidence="2">WHYD16114868_AA</strain>
        <tissue evidence="2">Blood</tissue>
    </source>
</reference>
<keyword evidence="3" id="KW-1185">Reference proteome</keyword>
<evidence type="ECO:0000313" key="3">
    <source>
        <dbReference type="Proteomes" id="UP000289886"/>
    </source>
</evidence>
<sequence>MLSTYNRLDPKIDWTSHVKNPSEESDPSDENQRGSHSLQTSIADSMKSTDARREFVEDFVVVCAEADIRLEKMKLQPFLVKHCRQGELCLKMNRVYQEHMEAVLAKIRGKKISVVTDETTDI</sequence>
<evidence type="ECO:0000256" key="1">
    <source>
        <dbReference type="SAM" id="MobiDB-lite"/>
    </source>
</evidence>
<gene>
    <name evidence="2" type="ORF">EOD39_12766</name>
</gene>